<evidence type="ECO:0000313" key="2">
    <source>
        <dbReference type="Proteomes" id="UP000239326"/>
    </source>
</evidence>
<proteinExistence type="predicted"/>
<dbReference type="RefSeq" id="WP_106448444.1">
    <property type="nucleotide sequence ID" value="NZ_CP027670.1"/>
</dbReference>
<dbReference type="Proteomes" id="UP000239326">
    <property type="component" value="Plasmid unnamed1"/>
</dbReference>
<keyword evidence="1" id="KW-0614">Plasmid</keyword>
<organism evidence="1 2">
    <name type="scientific">Simplicispira suum</name>
    <dbReference type="NCBI Taxonomy" id="2109915"/>
    <lineage>
        <taxon>Bacteria</taxon>
        <taxon>Pseudomonadati</taxon>
        <taxon>Pseudomonadota</taxon>
        <taxon>Betaproteobacteria</taxon>
        <taxon>Burkholderiales</taxon>
        <taxon>Comamonadaceae</taxon>
        <taxon>Simplicispira</taxon>
    </lineage>
</organism>
<dbReference type="EMBL" id="CP027670">
    <property type="protein sequence ID" value="AVO43502.1"/>
    <property type="molecule type" value="Genomic_DNA"/>
</dbReference>
<dbReference type="AlphaFoldDB" id="A0A2S0N5T0"/>
<accession>A0A2S0N5T0</accession>
<geneLocation type="plasmid" evidence="1 2">
    <name>unnamed1</name>
</geneLocation>
<gene>
    <name evidence="1" type="ORF">C6571_18505</name>
</gene>
<reference evidence="1 2" key="1">
    <citation type="submission" date="2018-03" db="EMBL/GenBank/DDBJ databases">
        <title>Genome sequencing of Simplicispira sp.</title>
        <authorList>
            <person name="Kim S.-J."/>
            <person name="Heo J."/>
            <person name="Kwon S.-W."/>
        </authorList>
    </citation>
    <scope>NUCLEOTIDE SEQUENCE [LARGE SCALE GENOMIC DNA]</scope>
    <source>
        <strain evidence="1 2">SC1-8</strain>
        <plasmid evidence="1 2">unnamed1</plasmid>
    </source>
</reference>
<sequence length="138" mass="15177">MSPKEDKTWIYDGPPDNIGLLIPDADPADGGYVLLTELDNGVVRMFATRFPGRCVASWMAQIRRFGGAKPGRVLVSSPHLLYERIKRMVVEDVGVANAPSIEQYKRKTNELFAIEPLNVKGASQRLATQAVELHAASV</sequence>
<name>A0A2S0N5T0_9BURK</name>
<keyword evidence="2" id="KW-1185">Reference proteome</keyword>
<dbReference type="KEGG" id="simp:C6571_18505"/>
<dbReference type="OrthoDB" id="9342766at2"/>
<evidence type="ECO:0000313" key="1">
    <source>
        <dbReference type="EMBL" id="AVO43502.1"/>
    </source>
</evidence>
<protein>
    <submittedName>
        <fullName evidence="1">Uncharacterized protein</fullName>
    </submittedName>
</protein>